<reference evidence="3" key="1">
    <citation type="journal article" date="2011" name="Nature">
        <title>Genome sequence and analysis of the tuber crop potato.</title>
        <authorList>
            <consortium name="The Potato Genome Sequencing Consortium"/>
        </authorList>
    </citation>
    <scope>NUCLEOTIDE SEQUENCE [LARGE SCALE GENOMIC DNA]</scope>
    <source>
        <strain evidence="3">cv. DM1-3 516 R44</strain>
    </source>
</reference>
<dbReference type="InParanoid" id="M1DQB3"/>
<feature type="compositionally biased region" description="Basic and acidic residues" evidence="1">
    <location>
        <begin position="73"/>
        <end position="82"/>
    </location>
</feature>
<sequence>MLDSEGSCGIMGVDYSTHGLKDTSHLKTTRLIGFMRNYGHELLNSRTSWVFRSSLECLGSKRSKGTIQKNSNRRNDGERVGADDPGALRQPLSYWNSFLAHCWCISGASRQLPPRMEVLGAKSRGTKPQGPPKGSLRRTLKTAQKLPNFSNLRLPPTGHRWTHDPWVGVVGQGLIWPASVSHSTHLRRCSTDRGSTHGLWVGGS</sequence>
<dbReference type="Proteomes" id="UP000011115">
    <property type="component" value="Unassembled WGS sequence"/>
</dbReference>
<dbReference type="PaxDb" id="4113-PGSC0003DMT400092681"/>
<evidence type="ECO:0000313" key="3">
    <source>
        <dbReference type="Proteomes" id="UP000011115"/>
    </source>
</evidence>
<name>M1DQB3_SOLTU</name>
<dbReference type="HOGENOM" id="CLU_1345238_0_0_1"/>
<proteinExistence type="predicted"/>
<dbReference type="EnsemblPlants" id="PGSC0003DMT400092681">
    <property type="protein sequence ID" value="PGSC0003DMT400092681"/>
    <property type="gene ID" value="PGSC0003DMG400042252"/>
</dbReference>
<reference evidence="2" key="2">
    <citation type="submission" date="2015-06" db="UniProtKB">
        <authorList>
            <consortium name="EnsemblPlants"/>
        </authorList>
    </citation>
    <scope>IDENTIFICATION</scope>
    <source>
        <strain evidence="2">DM1-3 516 R44</strain>
    </source>
</reference>
<organism evidence="2 3">
    <name type="scientific">Solanum tuberosum</name>
    <name type="common">Potato</name>
    <dbReference type="NCBI Taxonomy" id="4113"/>
    <lineage>
        <taxon>Eukaryota</taxon>
        <taxon>Viridiplantae</taxon>
        <taxon>Streptophyta</taxon>
        <taxon>Embryophyta</taxon>
        <taxon>Tracheophyta</taxon>
        <taxon>Spermatophyta</taxon>
        <taxon>Magnoliopsida</taxon>
        <taxon>eudicotyledons</taxon>
        <taxon>Gunneridae</taxon>
        <taxon>Pentapetalae</taxon>
        <taxon>asterids</taxon>
        <taxon>lamiids</taxon>
        <taxon>Solanales</taxon>
        <taxon>Solanaceae</taxon>
        <taxon>Solanoideae</taxon>
        <taxon>Solaneae</taxon>
        <taxon>Solanum</taxon>
    </lineage>
</organism>
<accession>M1DQB3</accession>
<dbReference type="AlphaFoldDB" id="M1DQB3"/>
<feature type="region of interest" description="Disordered" evidence="1">
    <location>
        <begin position="64"/>
        <end position="85"/>
    </location>
</feature>
<evidence type="ECO:0000256" key="1">
    <source>
        <dbReference type="SAM" id="MobiDB-lite"/>
    </source>
</evidence>
<protein>
    <submittedName>
        <fullName evidence="2">Uncharacterized protein</fullName>
    </submittedName>
</protein>
<keyword evidence="3" id="KW-1185">Reference proteome</keyword>
<dbReference type="Gramene" id="PGSC0003DMT400092681">
    <property type="protein sequence ID" value="PGSC0003DMT400092681"/>
    <property type="gene ID" value="PGSC0003DMG400042252"/>
</dbReference>
<evidence type="ECO:0000313" key="2">
    <source>
        <dbReference type="EnsemblPlants" id="PGSC0003DMT400092681"/>
    </source>
</evidence>